<gene>
    <name evidence="1" type="ORF">HD842_001474</name>
</gene>
<evidence type="ECO:0000313" key="2">
    <source>
        <dbReference type="Proteomes" id="UP000540787"/>
    </source>
</evidence>
<evidence type="ECO:0000313" key="1">
    <source>
        <dbReference type="EMBL" id="MBB6133363.1"/>
    </source>
</evidence>
<accession>A0A7X0CDD8</accession>
<organism evidence="1 2">
    <name type="scientific">Massilia aurea</name>
    <dbReference type="NCBI Taxonomy" id="373040"/>
    <lineage>
        <taxon>Bacteria</taxon>
        <taxon>Pseudomonadati</taxon>
        <taxon>Pseudomonadota</taxon>
        <taxon>Betaproteobacteria</taxon>
        <taxon>Burkholderiales</taxon>
        <taxon>Oxalobacteraceae</taxon>
        <taxon>Telluria group</taxon>
        <taxon>Massilia</taxon>
    </lineage>
</organism>
<protein>
    <submittedName>
        <fullName evidence="1">Uncharacterized protein</fullName>
    </submittedName>
</protein>
<name>A0A7X0CDD8_9BURK</name>
<sequence length="226" mass="25809">MIMAMGQLIGKLVSLTRSLRRTWKACVISTTACCSHTLTLLKKQEPSMKKLCSKECDMTSALELFMKEYQMTGSEKADGYSVDALIGLSRKEKKIAFELLLKELPWSAKWLFILDAQKAASVAREIEKEMRNKDGEDAYILQQQLVKYTGDLVYQQHMIEDYAKYRDKVRPLVIDAIDQTPTNQAKIDFFKHVLLIEVNSNAVTRAARHLLDTINFPRSTHSDEAN</sequence>
<keyword evidence="2" id="KW-1185">Reference proteome</keyword>
<dbReference type="Proteomes" id="UP000540787">
    <property type="component" value="Unassembled WGS sequence"/>
</dbReference>
<dbReference type="EMBL" id="JACHBX010000001">
    <property type="protein sequence ID" value="MBB6133363.1"/>
    <property type="molecule type" value="Genomic_DNA"/>
</dbReference>
<comment type="caution">
    <text evidence="1">The sequence shown here is derived from an EMBL/GenBank/DDBJ whole genome shotgun (WGS) entry which is preliminary data.</text>
</comment>
<proteinExistence type="predicted"/>
<reference evidence="1 2" key="1">
    <citation type="submission" date="2020-08" db="EMBL/GenBank/DDBJ databases">
        <title>The Agave Microbiome: Exploring the role of microbial communities in plant adaptations to desert environments.</title>
        <authorList>
            <person name="Partida-Martinez L.P."/>
        </authorList>
    </citation>
    <scope>NUCLEOTIDE SEQUENCE [LARGE SCALE GENOMIC DNA]</scope>
    <source>
        <strain evidence="1 2">AT3.2</strain>
    </source>
</reference>
<dbReference type="AlphaFoldDB" id="A0A7X0CDD8"/>